<dbReference type="GO" id="GO:0004609">
    <property type="term" value="F:phosphatidylserine decarboxylase activity"/>
    <property type="evidence" value="ECO:0007669"/>
    <property type="project" value="UniProtKB-UniRule"/>
</dbReference>
<name>A0A832G769_9BACT</name>
<feature type="transmembrane region" description="Helical" evidence="12">
    <location>
        <begin position="34"/>
        <end position="51"/>
    </location>
</feature>
<keyword evidence="12" id="KW-0812">Transmembrane</keyword>
<keyword evidence="5 11" id="KW-0472">Membrane</keyword>
<feature type="active site" description="Schiff-base intermediate with substrate; via pyruvic acid" evidence="11">
    <location>
        <position position="184"/>
    </location>
</feature>
<dbReference type="GO" id="GO:0005886">
    <property type="term" value="C:plasma membrane"/>
    <property type="evidence" value="ECO:0007669"/>
    <property type="project" value="UniProtKB-SubCell"/>
</dbReference>
<dbReference type="NCBIfam" id="NF003678">
    <property type="entry name" value="PRK05305.1-2"/>
    <property type="match status" value="1"/>
</dbReference>
<reference evidence="13" key="1">
    <citation type="journal article" date="2020" name="mSystems">
        <title>Genome- and Community-Level Interaction Insights into Carbon Utilization and Element Cycling Functions of Hydrothermarchaeota in Hydrothermal Sediment.</title>
        <authorList>
            <person name="Zhou Z."/>
            <person name="Liu Y."/>
            <person name="Xu W."/>
            <person name="Pan J."/>
            <person name="Luo Z.H."/>
            <person name="Li M."/>
        </authorList>
    </citation>
    <scope>NUCLEOTIDE SEQUENCE [LARGE SCALE GENOMIC DNA]</scope>
    <source>
        <strain evidence="13">SpSt-500</strain>
    </source>
</reference>
<comment type="cofactor">
    <cofactor evidence="11">
        <name>pyruvate</name>
        <dbReference type="ChEBI" id="CHEBI:15361"/>
    </cofactor>
    <text evidence="11">Binds 1 pyruvoyl group covalently per subunit.</text>
</comment>
<dbReference type="PANTHER" id="PTHR35809:SF1">
    <property type="entry name" value="ARCHAETIDYLSERINE DECARBOXYLASE PROENZYME-RELATED"/>
    <property type="match status" value="1"/>
</dbReference>
<evidence type="ECO:0000256" key="10">
    <source>
        <dbReference type="ARBA" id="ARBA00023317"/>
    </source>
</evidence>
<dbReference type="InterPro" id="IPR003817">
    <property type="entry name" value="PS_Dcarbxylase"/>
</dbReference>
<dbReference type="InterPro" id="IPR033175">
    <property type="entry name" value="PSD-A"/>
</dbReference>
<evidence type="ECO:0000256" key="6">
    <source>
        <dbReference type="ARBA" id="ARBA00023145"/>
    </source>
</evidence>
<dbReference type="PANTHER" id="PTHR35809">
    <property type="entry name" value="ARCHAETIDYLSERINE DECARBOXYLASE PROENZYME-RELATED"/>
    <property type="match status" value="1"/>
</dbReference>
<comment type="similarity">
    <text evidence="11">Belongs to the phosphatidylserine decarboxylase family. PSD-A subfamily.</text>
</comment>
<evidence type="ECO:0000256" key="12">
    <source>
        <dbReference type="SAM" id="Phobius"/>
    </source>
</evidence>
<evidence type="ECO:0000256" key="2">
    <source>
        <dbReference type="ARBA" id="ARBA00022516"/>
    </source>
</evidence>
<feature type="chain" id="PRO_5033186118" description="Phosphatidylserine decarboxylase beta chain" evidence="11">
    <location>
        <begin position="1"/>
        <end position="183"/>
    </location>
</feature>
<dbReference type="AlphaFoldDB" id="A0A832G769"/>
<keyword evidence="9 11" id="KW-1208">Phospholipid metabolism</keyword>
<dbReference type="EC" id="4.1.1.65" evidence="11"/>
<evidence type="ECO:0000256" key="11">
    <source>
        <dbReference type="HAMAP-Rule" id="MF_00664"/>
    </source>
</evidence>
<dbReference type="NCBIfam" id="NF003685">
    <property type="entry name" value="PRK05305.2-5"/>
    <property type="match status" value="1"/>
</dbReference>
<feature type="chain" id="PRO_5033186117" description="Phosphatidylserine decarboxylase alpha chain" evidence="11">
    <location>
        <begin position="184"/>
        <end position="216"/>
    </location>
</feature>
<dbReference type="Pfam" id="PF02666">
    <property type="entry name" value="PS_Dcarbxylase"/>
    <property type="match status" value="1"/>
</dbReference>
<evidence type="ECO:0000256" key="3">
    <source>
        <dbReference type="ARBA" id="ARBA00022793"/>
    </source>
</evidence>
<accession>A0A832G769</accession>
<keyword evidence="7 11" id="KW-0594">Phospholipid biosynthesis</keyword>
<comment type="caution">
    <text evidence="13">The sequence shown here is derived from an EMBL/GenBank/DDBJ whole genome shotgun (WGS) entry which is preliminary data.</text>
</comment>
<evidence type="ECO:0000256" key="1">
    <source>
        <dbReference type="ARBA" id="ARBA00022475"/>
    </source>
</evidence>
<evidence type="ECO:0000313" key="13">
    <source>
        <dbReference type="EMBL" id="HGT48536.1"/>
    </source>
</evidence>
<protein>
    <recommendedName>
        <fullName evidence="11">Phosphatidylserine decarboxylase proenzyme</fullName>
        <ecNumber evidence="11">4.1.1.65</ecNumber>
    </recommendedName>
    <component>
        <recommendedName>
            <fullName evidence="11">Phosphatidylserine decarboxylase alpha chain</fullName>
        </recommendedName>
    </component>
    <component>
        <recommendedName>
            <fullName evidence="11">Phosphatidylserine decarboxylase beta chain</fullName>
        </recommendedName>
    </component>
</protein>
<evidence type="ECO:0000256" key="5">
    <source>
        <dbReference type="ARBA" id="ARBA00023136"/>
    </source>
</evidence>
<keyword evidence="4 11" id="KW-0443">Lipid metabolism</keyword>
<comment type="subunit">
    <text evidence="11">Heterodimer of a large membrane-associated beta subunit and a small pyruvoyl-containing alpha subunit.</text>
</comment>
<evidence type="ECO:0000256" key="7">
    <source>
        <dbReference type="ARBA" id="ARBA00023209"/>
    </source>
</evidence>
<evidence type="ECO:0000256" key="9">
    <source>
        <dbReference type="ARBA" id="ARBA00023264"/>
    </source>
</evidence>
<feature type="modified residue" description="Pyruvic acid (Ser); by autocatalysis" evidence="11">
    <location>
        <position position="184"/>
    </location>
</feature>
<keyword evidence="6 11" id="KW-0865">Zymogen</keyword>
<comment type="catalytic activity">
    <reaction evidence="11">
        <text>a 1,2-diacyl-sn-glycero-3-phospho-L-serine + H(+) = a 1,2-diacyl-sn-glycero-3-phosphoethanolamine + CO2</text>
        <dbReference type="Rhea" id="RHEA:20828"/>
        <dbReference type="ChEBI" id="CHEBI:15378"/>
        <dbReference type="ChEBI" id="CHEBI:16526"/>
        <dbReference type="ChEBI" id="CHEBI:57262"/>
        <dbReference type="ChEBI" id="CHEBI:64612"/>
        <dbReference type="EC" id="4.1.1.65"/>
    </reaction>
</comment>
<comment type="function">
    <text evidence="11">Catalyzes the formation of phosphatidylethanolamine (PtdEtn) from phosphatidylserine (PtdSer).</text>
</comment>
<dbReference type="EMBL" id="DSVI01000018">
    <property type="protein sequence ID" value="HGT48536.1"/>
    <property type="molecule type" value="Genomic_DNA"/>
</dbReference>
<comment type="PTM">
    <text evidence="11">Is synthesized initially as an inactive proenzyme. Formation of the active enzyme involves a self-maturation process in which the active site pyruvoyl group is generated from an internal serine residue via an autocatalytic post-translational modification. Two non-identical subunits are generated from the proenzyme in this reaction, and the pyruvate is formed at the N-terminus of the alpha chain, which is derived from the carboxyl end of the proenzyme. The post-translation cleavage follows an unusual pathway, termed non-hydrolytic serinolysis, in which the side chain hydroxyl group of the serine supplies its oxygen atom to form the C-terminus of the beta chain, while the remainder of the serine residue undergoes an oxidative deamination to produce ammonia and the pyruvoyl prosthetic group on the alpha chain.</text>
</comment>
<comment type="pathway">
    <text evidence="11">Phospholipid metabolism; phosphatidylethanolamine biosynthesis; phosphatidylethanolamine from CDP-diacylglycerol: step 2/2.</text>
</comment>
<feature type="site" description="Cleavage (non-hydrolytic); by autocatalysis" evidence="11">
    <location>
        <begin position="183"/>
        <end position="184"/>
    </location>
</feature>
<evidence type="ECO:0000256" key="8">
    <source>
        <dbReference type="ARBA" id="ARBA00023239"/>
    </source>
</evidence>
<keyword evidence="8 11" id="KW-0456">Lyase</keyword>
<feature type="transmembrane region" description="Helical" evidence="12">
    <location>
        <begin position="6"/>
        <end position="27"/>
    </location>
</feature>
<sequence length="216" mass="24367">MFTKYGYTTIGIVAIISFLLIVAGIFINNGFIKYPLFVIAFLLIIFTLNFFRDPERITPSQDNIVVSPADGTVLFVKEVIDEKFLNGKAKQISIFMSPLNVHVNRIPISGTVEYLKHYEGEFIAAFEDKASERNERTEIGIASEKGKVLFTQIAGFVARRIVCDLKVGDKVKIGERFGMIKFGSRVDILVPNSWQEKVKKDDKVFAGETILFEITQ</sequence>
<dbReference type="HAMAP" id="MF_00664">
    <property type="entry name" value="PS_decarb_PSD_A"/>
    <property type="match status" value="1"/>
</dbReference>
<keyword evidence="10 11" id="KW-0670">Pyruvate</keyword>
<keyword evidence="12" id="KW-1133">Transmembrane helix</keyword>
<keyword evidence="1 11" id="KW-1003">Cell membrane</keyword>
<organism evidence="13">
    <name type="scientific">Ignavibacterium album</name>
    <dbReference type="NCBI Taxonomy" id="591197"/>
    <lineage>
        <taxon>Bacteria</taxon>
        <taxon>Pseudomonadati</taxon>
        <taxon>Ignavibacteriota</taxon>
        <taxon>Ignavibacteria</taxon>
        <taxon>Ignavibacteriales</taxon>
        <taxon>Ignavibacteriaceae</taxon>
        <taxon>Ignavibacterium</taxon>
    </lineage>
</organism>
<gene>
    <name evidence="11" type="primary">psd</name>
    <name evidence="13" type="ORF">ENS56_10905</name>
</gene>
<keyword evidence="2 11" id="KW-0444">Lipid biosynthesis</keyword>
<dbReference type="GO" id="GO:0006646">
    <property type="term" value="P:phosphatidylethanolamine biosynthetic process"/>
    <property type="evidence" value="ECO:0007669"/>
    <property type="project" value="UniProtKB-UniRule"/>
</dbReference>
<comment type="subcellular location">
    <subcellularLocation>
        <location evidence="11">Cell membrane</location>
        <topology evidence="11">Peripheral membrane protein</topology>
    </subcellularLocation>
</comment>
<proteinExistence type="inferred from homology"/>
<evidence type="ECO:0000256" key="4">
    <source>
        <dbReference type="ARBA" id="ARBA00023098"/>
    </source>
</evidence>
<keyword evidence="3 11" id="KW-0210">Decarboxylase</keyword>
<dbReference type="UniPathway" id="UPA00558">
    <property type="reaction ID" value="UER00616"/>
</dbReference>